<evidence type="ECO:0000313" key="3">
    <source>
        <dbReference type="Proteomes" id="UP001500416"/>
    </source>
</evidence>
<comment type="caution">
    <text evidence="2">The sequence shown here is derived from an EMBL/GenBank/DDBJ whole genome shotgun (WGS) entry which is preliminary data.</text>
</comment>
<keyword evidence="3" id="KW-1185">Reference proteome</keyword>
<reference evidence="2 3" key="1">
    <citation type="journal article" date="2019" name="Int. J. Syst. Evol. Microbiol.">
        <title>The Global Catalogue of Microorganisms (GCM) 10K type strain sequencing project: providing services to taxonomists for standard genome sequencing and annotation.</title>
        <authorList>
            <consortium name="The Broad Institute Genomics Platform"/>
            <consortium name="The Broad Institute Genome Sequencing Center for Infectious Disease"/>
            <person name="Wu L."/>
            <person name="Ma J."/>
        </authorList>
    </citation>
    <scope>NUCLEOTIDE SEQUENCE [LARGE SCALE GENOMIC DNA]</scope>
    <source>
        <strain evidence="2 3">JCM 3380</strain>
    </source>
</reference>
<feature type="repeat" description="TPR" evidence="1">
    <location>
        <begin position="615"/>
        <end position="648"/>
    </location>
</feature>
<organism evidence="2 3">
    <name type="scientific">Saccharothrix mutabilis subsp. mutabilis</name>
    <dbReference type="NCBI Taxonomy" id="66855"/>
    <lineage>
        <taxon>Bacteria</taxon>
        <taxon>Bacillati</taxon>
        <taxon>Actinomycetota</taxon>
        <taxon>Actinomycetes</taxon>
        <taxon>Pseudonocardiales</taxon>
        <taxon>Pseudonocardiaceae</taxon>
        <taxon>Saccharothrix</taxon>
    </lineage>
</organism>
<dbReference type="InterPro" id="IPR011990">
    <property type="entry name" value="TPR-like_helical_dom_sf"/>
</dbReference>
<dbReference type="RefSeq" id="WP_343934820.1">
    <property type="nucleotide sequence ID" value="NZ_BAAABU010000006.1"/>
</dbReference>
<dbReference type="InterPro" id="IPR019734">
    <property type="entry name" value="TPR_rpt"/>
</dbReference>
<accession>A0ABN0TXW6</accession>
<dbReference type="EMBL" id="BAAABU010000006">
    <property type="protein sequence ID" value="GAA0232650.1"/>
    <property type="molecule type" value="Genomic_DNA"/>
</dbReference>
<dbReference type="SUPFAM" id="SSF48452">
    <property type="entry name" value="TPR-like"/>
    <property type="match status" value="1"/>
</dbReference>
<evidence type="ECO:0000313" key="2">
    <source>
        <dbReference type="EMBL" id="GAA0232650.1"/>
    </source>
</evidence>
<dbReference type="SUPFAM" id="SSF81901">
    <property type="entry name" value="HCP-like"/>
    <property type="match status" value="1"/>
</dbReference>
<dbReference type="Proteomes" id="UP001500416">
    <property type="component" value="Unassembled WGS sequence"/>
</dbReference>
<keyword evidence="1" id="KW-0802">TPR repeat</keyword>
<proteinExistence type="predicted"/>
<sequence length="762" mass="83132">MGGRKDDDEGDATPEIMQNAMASGGSMVVQAGRDVYLTRVPPSGPVGVPLEQVVDPFAVEVHRSITLDEGHLPDLPLYVPRAHDTRLRVVVERAVRGLSAMAVLTAGSAAGKTRACWEALAPLRAAGGWRLWHPQSPTRPQAALDGLDRVEPRTVVWLNELQEYLGASGDQGERVVGMLRALLNDSRRAPVLVLGTLWREHHEALTQGQGSQTIALLAGHVIPVSDEFEDVDLPALAQAAKADPRLAWASKNAERRQITQSLAGAPELLDRWRTAPRAAEAVLRTAVDVRRLGYSEDLSARFLAQGALAYLNEVDVDQLGEDWFERALGYATRLCKGAPGPLIRHPAGTDRAPLYRLHDYLYQQGKQDRERERCPAGLWDVLVEHVTGVDDLVTLAEQAQQRGLYAVAARLADRALGVASDGSGAATARAMRLLGWLHEQRAATAEAVAWRARADTFDPPLRLGFVLTSTDLAEDEDELRERAAAGDRAAMMLLADGLSATDPEEALLWARRAAETGESEPVLRLADALERVYRTEEAKRLLISLAEAGDTGAMWRLEHLLTGQGKTEEAFHWLGARAETGDPLAVSKLATALQRRGDRNGAEQLLRRHAEAGATPVMWHLGGFLVRQGDLAEAITWFQRSAAEDPMAARLILDKCRELNRVADAEPPLRAQHDKGNWSATKRLAETLMLLGRHDEAELLLRWMVEATTDTHALGISDPYGMRQLINLLDATGRGAEAVRLHAYGINPGGKTADAFTLPKAT</sequence>
<gene>
    <name evidence="2" type="ORF">GCM10010492_34270</name>
</gene>
<dbReference type="Gene3D" id="1.25.40.10">
    <property type="entry name" value="Tetratricopeptide repeat domain"/>
    <property type="match status" value="2"/>
</dbReference>
<name>A0ABN0TXW6_9PSEU</name>
<evidence type="ECO:0000256" key="1">
    <source>
        <dbReference type="PROSITE-ProRule" id="PRU00339"/>
    </source>
</evidence>
<dbReference type="PROSITE" id="PS50005">
    <property type="entry name" value="TPR"/>
    <property type="match status" value="1"/>
</dbReference>
<protein>
    <submittedName>
        <fullName evidence="2">Uncharacterized protein</fullName>
    </submittedName>
</protein>